<dbReference type="RefSeq" id="WP_128753397.1">
    <property type="nucleotide sequence ID" value="NZ_CP035282.1"/>
</dbReference>
<sequence>MKLNNKVAIVTGAAAGMGEAIAKEFAKEGAKVVVNYSRSSQEAEAIVDEITKDGGEAIAVKADVSKSEDVKQMIEKTIDKFGKIDILVNNAGILDDYTPVVDTSEELWNRIIGVNLKGPFLCSKYAIPYMLKEKKGVIINLSSIAGFVSGGGGAAYTSSKHGVIGLTKQIAYDYGKLGIRANAICPGAIKTRMTEEILKNDDAPVMEAIKSVPAGRYGYPEEIAKLALFLASDDSDFIHGTPILIDGGWVAR</sequence>
<dbReference type="GO" id="GO:0008206">
    <property type="term" value="P:bile acid metabolic process"/>
    <property type="evidence" value="ECO:0007669"/>
    <property type="project" value="UniProtKB-ARBA"/>
</dbReference>
<dbReference type="GO" id="GO:0016491">
    <property type="term" value="F:oxidoreductase activity"/>
    <property type="evidence" value="ECO:0007669"/>
    <property type="project" value="UniProtKB-KW"/>
</dbReference>
<accession>A0A410QH91</accession>
<comment type="similarity">
    <text evidence="1">Belongs to the short-chain dehydrogenases/reductases (SDR) family.</text>
</comment>
<evidence type="ECO:0000256" key="2">
    <source>
        <dbReference type="ARBA" id="ARBA00023002"/>
    </source>
</evidence>
<dbReference type="InterPro" id="IPR020904">
    <property type="entry name" value="Sc_DH/Rdtase_CS"/>
</dbReference>
<dbReference type="Proteomes" id="UP000287969">
    <property type="component" value="Chromosome"/>
</dbReference>
<dbReference type="InterPro" id="IPR050259">
    <property type="entry name" value="SDR"/>
</dbReference>
<dbReference type="PROSITE" id="PS00061">
    <property type="entry name" value="ADH_SHORT"/>
    <property type="match status" value="1"/>
</dbReference>
<dbReference type="PRINTS" id="PR00081">
    <property type="entry name" value="GDHRDH"/>
</dbReference>
<dbReference type="AlphaFoldDB" id="A0A410QH91"/>
<dbReference type="NCBIfam" id="NF009466">
    <property type="entry name" value="PRK12826.1-2"/>
    <property type="match status" value="1"/>
</dbReference>
<keyword evidence="4" id="KW-1185">Reference proteome</keyword>
<evidence type="ECO:0000313" key="4">
    <source>
        <dbReference type="Proteomes" id="UP000287969"/>
    </source>
</evidence>
<dbReference type="CDD" id="cd05233">
    <property type="entry name" value="SDR_c"/>
    <property type="match status" value="1"/>
</dbReference>
<dbReference type="KEGG" id="spoa:EQM13_17665"/>
<protein>
    <submittedName>
        <fullName evidence="3">SDR family oxidoreductase</fullName>
    </submittedName>
</protein>
<reference evidence="4" key="1">
    <citation type="submission" date="2019-01" db="EMBL/GenBank/DDBJ databases">
        <title>Draft genomes of a novel of Sporanaerobacter strains.</title>
        <authorList>
            <person name="Ma S."/>
        </authorList>
    </citation>
    <scope>NUCLEOTIDE SEQUENCE [LARGE SCALE GENOMIC DNA]</scope>
    <source>
        <strain evidence="4">NJN-17</strain>
    </source>
</reference>
<dbReference type="SUPFAM" id="SSF51735">
    <property type="entry name" value="NAD(P)-binding Rossmann-fold domains"/>
    <property type="match status" value="1"/>
</dbReference>
<gene>
    <name evidence="3" type="ORF">EQM13_17665</name>
</gene>
<dbReference type="EMBL" id="CP035282">
    <property type="protein sequence ID" value="QAT63258.1"/>
    <property type="molecule type" value="Genomic_DNA"/>
</dbReference>
<organism evidence="3 4">
    <name type="scientific">Acidilutibacter cellobiosedens</name>
    <dbReference type="NCBI Taxonomy" id="2507161"/>
    <lineage>
        <taxon>Bacteria</taxon>
        <taxon>Bacillati</taxon>
        <taxon>Bacillota</taxon>
        <taxon>Tissierellia</taxon>
        <taxon>Tissierellales</taxon>
        <taxon>Acidilutibacteraceae</taxon>
        <taxon>Acidilutibacter</taxon>
    </lineage>
</organism>
<proteinExistence type="inferred from homology"/>
<dbReference type="PANTHER" id="PTHR42879:SF2">
    <property type="entry name" value="3-OXOACYL-[ACYL-CARRIER-PROTEIN] REDUCTASE FABG"/>
    <property type="match status" value="1"/>
</dbReference>
<dbReference type="NCBIfam" id="NF005559">
    <property type="entry name" value="PRK07231.1"/>
    <property type="match status" value="1"/>
</dbReference>
<dbReference type="PRINTS" id="PR00080">
    <property type="entry name" value="SDRFAMILY"/>
</dbReference>
<evidence type="ECO:0000256" key="1">
    <source>
        <dbReference type="ARBA" id="ARBA00006484"/>
    </source>
</evidence>
<name>A0A410QH91_9FIRM</name>
<evidence type="ECO:0000313" key="3">
    <source>
        <dbReference type="EMBL" id="QAT63258.1"/>
    </source>
</evidence>
<dbReference type="FunFam" id="3.40.50.720:FF:000084">
    <property type="entry name" value="Short-chain dehydrogenase reductase"/>
    <property type="match status" value="1"/>
</dbReference>
<keyword evidence="2" id="KW-0560">Oxidoreductase</keyword>
<dbReference type="Pfam" id="PF13561">
    <property type="entry name" value="adh_short_C2"/>
    <property type="match status" value="1"/>
</dbReference>
<dbReference type="PANTHER" id="PTHR42879">
    <property type="entry name" value="3-OXOACYL-(ACYL-CARRIER-PROTEIN) REDUCTASE"/>
    <property type="match status" value="1"/>
</dbReference>
<dbReference type="Gene3D" id="3.40.50.720">
    <property type="entry name" value="NAD(P)-binding Rossmann-like Domain"/>
    <property type="match status" value="1"/>
</dbReference>
<dbReference type="InterPro" id="IPR036291">
    <property type="entry name" value="NAD(P)-bd_dom_sf"/>
</dbReference>
<dbReference type="OrthoDB" id="9803333at2"/>
<dbReference type="InterPro" id="IPR002347">
    <property type="entry name" value="SDR_fam"/>
</dbReference>